<keyword evidence="5 8" id="KW-0812">Transmembrane</keyword>
<dbReference type="EC" id="2.4.1.-" evidence="8"/>
<gene>
    <name evidence="9" type="ORF">MELIAE_LOCUS13048</name>
</gene>
<organism evidence="9 10">
    <name type="scientific">Brassicogethes aeneus</name>
    <name type="common">Rape pollen beetle</name>
    <name type="synonym">Meligethes aeneus</name>
    <dbReference type="NCBI Taxonomy" id="1431903"/>
    <lineage>
        <taxon>Eukaryota</taxon>
        <taxon>Metazoa</taxon>
        <taxon>Ecdysozoa</taxon>
        <taxon>Arthropoda</taxon>
        <taxon>Hexapoda</taxon>
        <taxon>Insecta</taxon>
        <taxon>Pterygota</taxon>
        <taxon>Neoptera</taxon>
        <taxon>Endopterygota</taxon>
        <taxon>Coleoptera</taxon>
        <taxon>Polyphaga</taxon>
        <taxon>Cucujiformia</taxon>
        <taxon>Nitidulidae</taxon>
        <taxon>Meligethinae</taxon>
        <taxon>Brassicogethes</taxon>
    </lineage>
</organism>
<dbReference type="GO" id="GO:0016757">
    <property type="term" value="F:glycosyltransferase activity"/>
    <property type="evidence" value="ECO:0007669"/>
    <property type="project" value="UniProtKB-UniRule"/>
</dbReference>
<dbReference type="InterPro" id="IPR008166">
    <property type="entry name" value="Glyco_transf_92"/>
</dbReference>
<feature type="transmembrane region" description="Helical" evidence="8">
    <location>
        <begin position="12"/>
        <end position="33"/>
    </location>
</feature>
<proteinExistence type="inferred from homology"/>
<reference evidence="9" key="1">
    <citation type="submission" date="2021-12" db="EMBL/GenBank/DDBJ databases">
        <authorList>
            <person name="King R."/>
        </authorList>
    </citation>
    <scope>NUCLEOTIDE SEQUENCE</scope>
</reference>
<keyword evidence="7 8" id="KW-0472">Membrane</keyword>
<keyword evidence="10" id="KW-1185">Reference proteome</keyword>
<evidence type="ECO:0000256" key="1">
    <source>
        <dbReference type="ARBA" id="ARBA00004167"/>
    </source>
</evidence>
<dbReference type="PANTHER" id="PTHR21461:SF69">
    <property type="entry name" value="GLYCOSYLTRANSFERASE FAMILY 92 PROTEIN"/>
    <property type="match status" value="1"/>
</dbReference>
<evidence type="ECO:0000256" key="5">
    <source>
        <dbReference type="ARBA" id="ARBA00022692"/>
    </source>
</evidence>
<keyword evidence="4 8" id="KW-0808">Transferase</keyword>
<dbReference type="EMBL" id="OV121140">
    <property type="protein sequence ID" value="CAH0564511.1"/>
    <property type="molecule type" value="Genomic_DNA"/>
</dbReference>
<dbReference type="AlphaFoldDB" id="A0A9P0BKH2"/>
<evidence type="ECO:0000256" key="3">
    <source>
        <dbReference type="ARBA" id="ARBA00022676"/>
    </source>
</evidence>
<dbReference type="Pfam" id="PF01697">
    <property type="entry name" value="Glyco_transf_92"/>
    <property type="match status" value="1"/>
</dbReference>
<evidence type="ECO:0000256" key="7">
    <source>
        <dbReference type="ARBA" id="ARBA00023136"/>
    </source>
</evidence>
<accession>A0A9P0BKH2</accession>
<comment type="similarity">
    <text evidence="2 8">Belongs to the glycosyltransferase 92 family.</text>
</comment>
<evidence type="ECO:0000256" key="4">
    <source>
        <dbReference type="ARBA" id="ARBA00022679"/>
    </source>
</evidence>
<protein>
    <recommendedName>
        <fullName evidence="8">Glycosyltransferase family 92 protein</fullName>
        <ecNumber evidence="8">2.4.1.-</ecNumber>
    </recommendedName>
</protein>
<dbReference type="PANTHER" id="PTHR21461">
    <property type="entry name" value="GLYCOSYLTRANSFERASE FAMILY 92 PROTEIN"/>
    <property type="match status" value="1"/>
</dbReference>
<sequence>MVSTPPSRFRTWPIALALVSLGSVYLTLVNLTISVQNQRQFDRTPVKKIVAYSLLKQIEKDSEEIECEFKYFKDNVTLGYDTEWYQVDGTNVFVYSVHKDLRLQPYQFVRIVSMTKGSINSSLFCQLYSKDGSVFVTKTTFTPVWSEKWDQNSTNVYYNPILLSCRIPIGLIPVFVKLTTQPCEINVNSRKYDLEPLNLPKRMFTVCVKPLNFKEDISKRLIQWIEINRILGAEKIELYIGKLDDRVKKTLKWYPNTIATKQFSEITNNEQNDTHPTYNEKSEAYVKNLWQKRRYEIIAYNDCFYRNLMSTYIIPLDVDEIIVPLKTRSWQSLLRSQSQLKGEFASFSVSNAYFFTKKQQFSKEQPYFFKNMYRSNPSKNGESCKSFIITNNTLTVFNHYAFDVLRPGVGKTHFLSRNLVQMNHYKTNCSTVILPECAKYISSPKKKDVSIFRYRQEFYKNYNEIVKLLKL</sequence>
<evidence type="ECO:0000313" key="10">
    <source>
        <dbReference type="Proteomes" id="UP001154078"/>
    </source>
</evidence>
<dbReference type="OrthoDB" id="7917939at2759"/>
<evidence type="ECO:0000313" key="9">
    <source>
        <dbReference type="EMBL" id="CAH0564511.1"/>
    </source>
</evidence>
<keyword evidence="6 8" id="KW-1133">Transmembrane helix</keyword>
<evidence type="ECO:0000256" key="8">
    <source>
        <dbReference type="RuleBase" id="RU366017"/>
    </source>
</evidence>
<evidence type="ECO:0000256" key="6">
    <source>
        <dbReference type="ARBA" id="ARBA00022989"/>
    </source>
</evidence>
<dbReference type="GO" id="GO:0005737">
    <property type="term" value="C:cytoplasm"/>
    <property type="evidence" value="ECO:0007669"/>
    <property type="project" value="TreeGrafter"/>
</dbReference>
<name>A0A9P0BKH2_BRAAE</name>
<keyword evidence="3 8" id="KW-0328">Glycosyltransferase</keyword>
<evidence type="ECO:0000256" key="2">
    <source>
        <dbReference type="ARBA" id="ARBA00007647"/>
    </source>
</evidence>
<comment type="subcellular location">
    <subcellularLocation>
        <location evidence="1">Membrane</location>
        <topology evidence="1">Single-pass membrane protein</topology>
    </subcellularLocation>
</comment>
<dbReference type="Proteomes" id="UP001154078">
    <property type="component" value="Chromosome 9"/>
</dbReference>
<dbReference type="GO" id="GO:0016020">
    <property type="term" value="C:membrane"/>
    <property type="evidence" value="ECO:0007669"/>
    <property type="project" value="UniProtKB-SubCell"/>
</dbReference>